<dbReference type="PANTHER" id="PTHR12589">
    <property type="entry name" value="PYRUVOYL TETRAHYDROBIOPTERIN SYNTHASE"/>
    <property type="match status" value="1"/>
</dbReference>
<dbReference type="InterPro" id="IPR007115">
    <property type="entry name" value="6-PTP_synth/QueD"/>
</dbReference>
<feature type="active site" description="Charge relay system" evidence="9">
    <location>
        <position position="125"/>
    </location>
</feature>
<dbReference type="PANTHER" id="PTHR12589:SF7">
    <property type="entry name" value="6-PYRUVOYL TETRAHYDROBIOPTERIN SYNTHASE"/>
    <property type="match status" value="1"/>
</dbReference>
<dbReference type="GO" id="GO:0046872">
    <property type="term" value="F:metal ion binding"/>
    <property type="evidence" value="ECO:0007669"/>
    <property type="project" value="UniProtKB-KW"/>
</dbReference>
<keyword evidence="5 8" id="KW-0862">Zinc</keyword>
<accession>V5BWJ0</accession>
<evidence type="ECO:0000256" key="1">
    <source>
        <dbReference type="ARBA" id="ARBA00005061"/>
    </source>
</evidence>
<dbReference type="AlphaFoldDB" id="V5BWJ0"/>
<sequence>MTMFTITKEVYFCYGHRLMNHAGKCRNLHGHSVKAAISVVQETLNEQGMVCDFADIRECVETYIDGHLDHNFLLHKDDPLIPALKANNERFCALDEHPTAEVLSKMIYLHLKESGFNVSQVVLWETASAYASYKEG</sequence>
<dbReference type="Gene3D" id="3.30.479.10">
    <property type="entry name" value="6-pyruvoyl tetrahydropterin synthase/QueD"/>
    <property type="match status" value="2"/>
</dbReference>
<feature type="binding site" evidence="10">
    <location>
        <position position="16"/>
    </location>
    <ligand>
        <name>Zn(2+)</name>
        <dbReference type="ChEBI" id="CHEBI:29105"/>
    </ligand>
</feature>
<protein>
    <recommendedName>
        <fullName evidence="3 8">6-carboxy-5,6,7,8-tetrahydropterin synthase</fullName>
        <ecNumber evidence="8">4.-.-.-</ecNumber>
    </recommendedName>
</protein>
<evidence type="ECO:0000256" key="10">
    <source>
        <dbReference type="PIRSR" id="PIRSR006113-2"/>
    </source>
</evidence>
<reference evidence="11 12" key="1">
    <citation type="journal article" date="2013" name="Genome Announc.">
        <title>Draft Genome Sequence of the Methanotrophic Gammaproteobacterium Methyloglobulus morosus DSM 22980 Strain KoM1.</title>
        <authorList>
            <person name="Poehlein A."/>
            <person name="Deutzmann J.S."/>
            <person name="Daniel R."/>
            <person name="Simeonova D.D."/>
        </authorList>
    </citation>
    <scope>NUCLEOTIDE SEQUENCE [LARGE SCALE GENOMIC DNA]</scope>
    <source>
        <strain evidence="11 12">KoM1</strain>
    </source>
</reference>
<comment type="similarity">
    <text evidence="2 8">Belongs to the PTPS family. QueD subfamily.</text>
</comment>
<evidence type="ECO:0000256" key="6">
    <source>
        <dbReference type="ARBA" id="ARBA00023239"/>
    </source>
</evidence>
<dbReference type="PIRSF" id="PIRSF006113">
    <property type="entry name" value="PTP_synth"/>
    <property type="match status" value="1"/>
</dbReference>
<evidence type="ECO:0000256" key="4">
    <source>
        <dbReference type="ARBA" id="ARBA00022723"/>
    </source>
</evidence>
<comment type="caution">
    <text evidence="11">The sequence shown here is derived from an EMBL/GenBank/DDBJ whole genome shotgun (WGS) entry which is preliminary data.</text>
</comment>
<dbReference type="EMBL" id="AYLO01000064">
    <property type="protein sequence ID" value="ESS72224.1"/>
    <property type="molecule type" value="Genomic_DNA"/>
</dbReference>
<evidence type="ECO:0000256" key="5">
    <source>
        <dbReference type="ARBA" id="ARBA00022833"/>
    </source>
</evidence>
<comment type="catalytic activity">
    <reaction evidence="7 8">
        <text>7,8-dihydroneopterin 3'-triphosphate + H2O = 6-carboxy-5,6,7,8-tetrahydropterin + triphosphate + acetaldehyde + 2 H(+)</text>
        <dbReference type="Rhea" id="RHEA:27966"/>
        <dbReference type="ChEBI" id="CHEBI:15343"/>
        <dbReference type="ChEBI" id="CHEBI:15377"/>
        <dbReference type="ChEBI" id="CHEBI:15378"/>
        <dbReference type="ChEBI" id="CHEBI:18036"/>
        <dbReference type="ChEBI" id="CHEBI:58462"/>
        <dbReference type="ChEBI" id="CHEBI:61032"/>
        <dbReference type="EC" id="4.1.2.50"/>
    </reaction>
</comment>
<dbReference type="Proteomes" id="UP000017842">
    <property type="component" value="Unassembled WGS sequence"/>
</dbReference>
<feature type="active site" description="Proton acceptor" evidence="9">
    <location>
        <position position="25"/>
    </location>
</feature>
<gene>
    <name evidence="11" type="ORF">MGMO_66c00630</name>
</gene>
<dbReference type="GO" id="GO:0070497">
    <property type="term" value="F:6-carboxytetrahydropterin synthase activity"/>
    <property type="evidence" value="ECO:0007669"/>
    <property type="project" value="UniProtKB-EC"/>
</dbReference>
<feature type="binding site" evidence="10">
    <location>
        <position position="31"/>
    </location>
    <ligand>
        <name>Zn(2+)</name>
        <dbReference type="ChEBI" id="CHEBI:29105"/>
    </ligand>
</feature>
<comment type="pathway">
    <text evidence="1 8">Purine metabolism; 7-cyano-7-deazaguanine biosynthesis.</text>
</comment>
<keyword evidence="6 8" id="KW-0456">Lyase</keyword>
<feature type="active site" description="Charge relay system" evidence="9">
    <location>
        <position position="70"/>
    </location>
</feature>
<organism evidence="11 12">
    <name type="scientific">Methyloglobulus morosus KoM1</name>
    <dbReference type="NCBI Taxonomy" id="1116472"/>
    <lineage>
        <taxon>Bacteria</taxon>
        <taxon>Pseudomonadati</taxon>
        <taxon>Pseudomonadota</taxon>
        <taxon>Gammaproteobacteria</taxon>
        <taxon>Methylococcales</taxon>
        <taxon>Methylococcaceae</taxon>
        <taxon>Methyloglobulus</taxon>
    </lineage>
</organism>
<dbReference type="EC" id="4.-.-.-" evidence="8"/>
<comment type="cofactor">
    <cofactor evidence="8 10">
        <name>Zn(2+)</name>
        <dbReference type="ChEBI" id="CHEBI:29105"/>
    </cofactor>
    <text evidence="8 10">Binds 1 zinc ion per subunit.</text>
</comment>
<dbReference type="Pfam" id="PF01242">
    <property type="entry name" value="PTPS"/>
    <property type="match status" value="1"/>
</dbReference>
<name>V5BWJ0_9GAMM</name>
<evidence type="ECO:0000256" key="3">
    <source>
        <dbReference type="ARBA" id="ARBA00018141"/>
    </source>
</evidence>
<keyword evidence="4 8" id="KW-0479">Metal-binding</keyword>
<evidence type="ECO:0000256" key="2">
    <source>
        <dbReference type="ARBA" id="ARBA00008900"/>
    </source>
</evidence>
<keyword evidence="12" id="KW-1185">Reference proteome</keyword>
<keyword evidence="8" id="KW-0671">Queuosine biosynthesis</keyword>
<evidence type="ECO:0000256" key="7">
    <source>
        <dbReference type="ARBA" id="ARBA00048807"/>
    </source>
</evidence>
<evidence type="ECO:0000313" key="12">
    <source>
        <dbReference type="Proteomes" id="UP000017842"/>
    </source>
</evidence>
<evidence type="ECO:0000256" key="9">
    <source>
        <dbReference type="PIRSR" id="PIRSR006113-1"/>
    </source>
</evidence>
<feature type="binding site" evidence="10">
    <location>
        <position position="29"/>
    </location>
    <ligand>
        <name>Zn(2+)</name>
        <dbReference type="ChEBI" id="CHEBI:29105"/>
    </ligand>
</feature>
<dbReference type="PATRIC" id="fig|1116472.3.peg.2041"/>
<dbReference type="GO" id="GO:0008616">
    <property type="term" value="P:tRNA queuosine(34) biosynthetic process"/>
    <property type="evidence" value="ECO:0007669"/>
    <property type="project" value="UniProtKB-KW"/>
</dbReference>
<dbReference type="UniPathway" id="UPA00391"/>
<dbReference type="eggNOG" id="COG0720">
    <property type="taxonomic scope" value="Bacteria"/>
</dbReference>
<evidence type="ECO:0000256" key="8">
    <source>
        <dbReference type="PIRNR" id="PIRNR006113"/>
    </source>
</evidence>
<proteinExistence type="inferred from homology"/>
<dbReference type="SUPFAM" id="SSF55620">
    <property type="entry name" value="Tetrahydrobiopterin biosynthesis enzymes-like"/>
    <property type="match status" value="1"/>
</dbReference>
<dbReference type="InterPro" id="IPR038418">
    <property type="entry name" value="6-PTP_synth/QueD_sf"/>
</dbReference>
<evidence type="ECO:0000313" key="11">
    <source>
        <dbReference type="EMBL" id="ESS72224.1"/>
    </source>
</evidence>
<dbReference type="STRING" id="1116472.MGMO_66c00630"/>